<accession>A0AA39P360</accession>
<keyword evidence="1" id="KW-0233">DNA recombination</keyword>
<dbReference type="InterPro" id="IPR013762">
    <property type="entry name" value="Integrase-like_cat_sf"/>
</dbReference>
<dbReference type="SUPFAM" id="SSF56349">
    <property type="entry name" value="DNA breaking-rejoining enzymes"/>
    <property type="match status" value="1"/>
</dbReference>
<dbReference type="EMBL" id="JAUEPR010000020">
    <property type="protein sequence ID" value="KAK0476481.1"/>
    <property type="molecule type" value="Genomic_DNA"/>
</dbReference>
<dbReference type="GO" id="GO:0006310">
    <property type="term" value="P:DNA recombination"/>
    <property type="evidence" value="ECO:0007669"/>
    <property type="project" value="UniProtKB-KW"/>
</dbReference>
<name>A0AA39P360_9AGAR</name>
<dbReference type="GO" id="GO:0003677">
    <property type="term" value="F:DNA binding"/>
    <property type="evidence" value="ECO:0007669"/>
    <property type="project" value="InterPro"/>
</dbReference>
<organism evidence="3 4">
    <name type="scientific">Armillaria novae-zelandiae</name>
    <dbReference type="NCBI Taxonomy" id="153914"/>
    <lineage>
        <taxon>Eukaryota</taxon>
        <taxon>Fungi</taxon>
        <taxon>Dikarya</taxon>
        <taxon>Basidiomycota</taxon>
        <taxon>Agaricomycotina</taxon>
        <taxon>Agaricomycetes</taxon>
        <taxon>Agaricomycetidae</taxon>
        <taxon>Agaricales</taxon>
        <taxon>Marasmiineae</taxon>
        <taxon>Physalacriaceae</taxon>
        <taxon>Armillaria</taxon>
    </lineage>
</organism>
<evidence type="ECO:0000313" key="4">
    <source>
        <dbReference type="Proteomes" id="UP001175227"/>
    </source>
</evidence>
<comment type="caution">
    <text evidence="3">The sequence shown here is derived from an EMBL/GenBank/DDBJ whole genome shotgun (WGS) entry which is preliminary data.</text>
</comment>
<evidence type="ECO:0000256" key="2">
    <source>
        <dbReference type="SAM" id="MobiDB-lite"/>
    </source>
</evidence>
<dbReference type="Proteomes" id="UP001175227">
    <property type="component" value="Unassembled WGS sequence"/>
</dbReference>
<feature type="compositionally biased region" description="Acidic residues" evidence="2">
    <location>
        <begin position="33"/>
        <end position="60"/>
    </location>
</feature>
<reference evidence="3" key="1">
    <citation type="submission" date="2023-06" db="EMBL/GenBank/DDBJ databases">
        <authorList>
            <consortium name="Lawrence Berkeley National Laboratory"/>
            <person name="Ahrendt S."/>
            <person name="Sahu N."/>
            <person name="Indic B."/>
            <person name="Wong-Bajracharya J."/>
            <person name="Merenyi Z."/>
            <person name="Ke H.-M."/>
            <person name="Monk M."/>
            <person name="Kocsube S."/>
            <person name="Drula E."/>
            <person name="Lipzen A."/>
            <person name="Balint B."/>
            <person name="Henrissat B."/>
            <person name="Andreopoulos B."/>
            <person name="Martin F.M."/>
            <person name="Harder C.B."/>
            <person name="Rigling D."/>
            <person name="Ford K.L."/>
            <person name="Foster G.D."/>
            <person name="Pangilinan J."/>
            <person name="Papanicolaou A."/>
            <person name="Barry K."/>
            <person name="LaButti K."/>
            <person name="Viragh M."/>
            <person name="Koriabine M."/>
            <person name="Yan M."/>
            <person name="Riley R."/>
            <person name="Champramary S."/>
            <person name="Plett K.L."/>
            <person name="Tsai I.J."/>
            <person name="Slot J."/>
            <person name="Sipos G."/>
            <person name="Plett J."/>
            <person name="Nagy L.G."/>
            <person name="Grigoriev I.V."/>
        </authorList>
    </citation>
    <scope>NUCLEOTIDE SEQUENCE</scope>
    <source>
        <strain evidence="3">ICMP 16352</strain>
    </source>
</reference>
<gene>
    <name evidence="3" type="ORF">IW261DRAFT_1567161</name>
</gene>
<sequence length="359" mass="40853">MVVASKLKIGDEDVVNAKGICRVLDKSRPDYPGENEIEDDIEGEQETWGDVDNHDDDGDTQMDPSISAEDRDYLAIIRDASKGVKEGTDDAYQSVMRSFNEFLTEERFIQPGANIFKQKVLDPNTDYYIIGFIMSKYVFSLAIPNDCLTYSYAQKLRAGATYGFRTAGGREHAWNRENASGNPSISQMVSCYMLGLRKRKVAKGETSTSARAISPDDLLKLYEFNRRPENWDNTKVSANNWCGANTRRLLEAVYLVAFTCLLRINEALKIQLHDLHFYDDPLDGMACVSVTLPFRKNSPYGKIPPFILRELPKDMAHLCPVRALAEWVNASEILHGYLFRRMDKRDRPIVAKNTHMKHF</sequence>
<dbReference type="Gene3D" id="1.10.443.10">
    <property type="entry name" value="Intergrase catalytic core"/>
    <property type="match status" value="1"/>
</dbReference>
<keyword evidence="4" id="KW-1185">Reference proteome</keyword>
<proteinExistence type="predicted"/>
<feature type="region of interest" description="Disordered" evidence="2">
    <location>
        <begin position="26"/>
        <end position="65"/>
    </location>
</feature>
<dbReference type="AlphaFoldDB" id="A0AA39P360"/>
<dbReference type="GO" id="GO:0015074">
    <property type="term" value="P:DNA integration"/>
    <property type="evidence" value="ECO:0007669"/>
    <property type="project" value="InterPro"/>
</dbReference>
<dbReference type="InterPro" id="IPR011010">
    <property type="entry name" value="DNA_brk_join_enz"/>
</dbReference>
<evidence type="ECO:0000256" key="1">
    <source>
        <dbReference type="ARBA" id="ARBA00023172"/>
    </source>
</evidence>
<evidence type="ECO:0000313" key="3">
    <source>
        <dbReference type="EMBL" id="KAK0476481.1"/>
    </source>
</evidence>
<protein>
    <submittedName>
        <fullName evidence="3">Uncharacterized protein</fullName>
    </submittedName>
</protein>